<keyword evidence="2" id="KW-0862">Zinc</keyword>
<keyword evidence="1" id="KW-0482">Metalloprotease</keyword>
<dbReference type="PIRSF" id="PIRSF006615">
    <property type="entry name" value="Zn_crbxpep_Taq"/>
    <property type="match status" value="1"/>
</dbReference>
<dbReference type="EMBL" id="FWDM01000023">
    <property type="protein sequence ID" value="SLM13904.1"/>
    <property type="molecule type" value="Genomic_DNA"/>
</dbReference>
<feature type="active site" description="Proton donor/acceptor" evidence="3">
    <location>
        <position position="262"/>
    </location>
</feature>
<evidence type="ECO:0000256" key="2">
    <source>
        <dbReference type="PIRSR" id="PIRSR006615-1"/>
    </source>
</evidence>
<organism evidence="4">
    <name type="scientific">uncultured spirochete</name>
    <dbReference type="NCBI Taxonomy" id="156406"/>
    <lineage>
        <taxon>Bacteria</taxon>
        <taxon>Pseudomonadati</taxon>
        <taxon>Spirochaetota</taxon>
        <taxon>Spirochaetia</taxon>
        <taxon>Spirochaetales</taxon>
        <taxon>environmental samples</taxon>
    </lineage>
</organism>
<dbReference type="GO" id="GO:0046872">
    <property type="term" value="F:metal ion binding"/>
    <property type="evidence" value="ECO:0007669"/>
    <property type="project" value="UniProtKB-KW"/>
</dbReference>
<keyword evidence="1 4" id="KW-0378">Hydrolase</keyword>
<dbReference type="PANTHER" id="PTHR34217:SF1">
    <property type="entry name" value="CARBOXYPEPTIDASE 1"/>
    <property type="match status" value="1"/>
</dbReference>
<dbReference type="InterPro" id="IPR001333">
    <property type="entry name" value="Peptidase_M32_Taq"/>
</dbReference>
<dbReference type="SUPFAM" id="SSF55486">
    <property type="entry name" value="Metalloproteases ('zincins'), catalytic domain"/>
    <property type="match status" value="1"/>
</dbReference>
<dbReference type="Gene3D" id="1.10.1370.30">
    <property type="match status" value="1"/>
</dbReference>
<dbReference type="GO" id="GO:0004181">
    <property type="term" value="F:metallocarboxypeptidase activity"/>
    <property type="evidence" value="ECO:0007669"/>
    <property type="project" value="UniProtKB-UniRule"/>
</dbReference>
<comment type="catalytic activity">
    <reaction evidence="1">
        <text>Release of a C-terminal amino acid with broad specificity, except for -Pro.</text>
        <dbReference type="EC" id="3.4.17.19"/>
    </reaction>
</comment>
<dbReference type="PANTHER" id="PTHR34217">
    <property type="entry name" value="METAL-DEPENDENT CARBOXYPEPTIDASE"/>
    <property type="match status" value="1"/>
</dbReference>
<comment type="cofactor">
    <cofactor evidence="2">
        <name>Zn(2+)</name>
        <dbReference type="ChEBI" id="CHEBI:29105"/>
    </cofactor>
    <text evidence="2">Binds 1 zinc ion per subunit.</text>
</comment>
<keyword evidence="1 2" id="KW-0479">Metal-binding</keyword>
<protein>
    <recommendedName>
        <fullName evidence="1">Metal-dependent carboxypeptidase</fullName>
        <ecNumber evidence="1">3.4.17.19</ecNumber>
    </recommendedName>
</protein>
<feature type="binding site" evidence="2">
    <location>
        <position position="261"/>
    </location>
    <ligand>
        <name>Zn(2+)</name>
        <dbReference type="ChEBI" id="CHEBI:29105"/>
        <note>catalytic</note>
    </ligand>
</feature>
<dbReference type="Pfam" id="PF02074">
    <property type="entry name" value="Peptidase_M32"/>
    <property type="match status" value="1"/>
</dbReference>
<dbReference type="CDD" id="cd06460">
    <property type="entry name" value="M32_Taq"/>
    <property type="match status" value="1"/>
</dbReference>
<sequence length="499" mass="56655">MHKETARLLELDREHSLVMHIGAILGWDQETYMPPKAIEERSSQLALLEGLAHQKAVNPEIGELLAALEAKSDLSEDEKAYVRVVRRDYDRETKLPEAFVTEYAKEASLSQAAWADAKKNNDFAAFKPHLSRMVELNKKRAHYLNPNAKPYDVLLDLFEPGSTQESVAAVFAKMKSYLVEILTRIRERPQIEDKCSGRRVDKHTQERISQYFMKVLGYERDRGRLDVSAHPFTTTLGADDVRITTRYVEDYFPSSLFSTIHESGHALYEMGIDPNPDYRGTKLAEAVSMAVHESQSRLWENIVGRSPAFWERHFPALSALLGEVGEGLDLESFVKSINRVSPSLIRTEADEVTYGLHVIARFELESALFDGSLNVEEVPEAWRAKYRELLGIEAPDDRQGCLQDVHWSMGAFGYFPSYALGNLYGAQFWAALKKEIPDVEARISGGDTSAVLAWLRKNVHVQGSRYTPGELVKKVTGQALDPVWFEKYLREKYSKIYGF</sequence>
<evidence type="ECO:0000256" key="1">
    <source>
        <dbReference type="PIRNR" id="PIRNR006615"/>
    </source>
</evidence>
<comment type="similarity">
    <text evidence="1">Belongs to the peptidase M32 family.</text>
</comment>
<feature type="binding site" evidence="2">
    <location>
        <position position="293"/>
    </location>
    <ligand>
        <name>Zn(2+)</name>
        <dbReference type="ChEBI" id="CHEBI:29105"/>
        <note>catalytic</note>
    </ligand>
</feature>
<proteinExistence type="inferred from homology"/>
<dbReference type="AlphaFoldDB" id="A0A3P3XJP6"/>
<name>A0A3P3XJP6_9SPIR</name>
<evidence type="ECO:0000256" key="3">
    <source>
        <dbReference type="PIRSR" id="PIRSR006615-2"/>
    </source>
</evidence>
<dbReference type="GO" id="GO:0006508">
    <property type="term" value="P:proteolysis"/>
    <property type="evidence" value="ECO:0007669"/>
    <property type="project" value="UniProtKB-UniRule"/>
</dbReference>
<dbReference type="EC" id="3.4.17.19" evidence="1"/>
<accession>A0A3P3XJP6</accession>
<keyword evidence="1" id="KW-0645">Protease</keyword>
<reference evidence="4" key="1">
    <citation type="submission" date="2017-02" db="EMBL/GenBank/DDBJ databases">
        <authorList>
            <person name="Regsiter A."/>
            <person name="William W."/>
        </authorList>
    </citation>
    <scope>NUCLEOTIDE SEQUENCE</scope>
    <source>
        <strain evidence="4">Bib</strain>
    </source>
</reference>
<dbReference type="PRINTS" id="PR00998">
    <property type="entry name" value="CRBOXYPTASET"/>
</dbReference>
<keyword evidence="1 4" id="KW-0121">Carboxypeptidase</keyword>
<comment type="function">
    <text evidence="1">Broad specificity carboxypetidase that releases amino acids sequentially from the C-terminus, including neutral, aromatic, polar and basic residues.</text>
</comment>
<dbReference type="PROSITE" id="PS52034">
    <property type="entry name" value="PEPTIDASE_M32"/>
    <property type="match status" value="1"/>
</dbReference>
<evidence type="ECO:0000313" key="4">
    <source>
        <dbReference type="EMBL" id="SLM13904.1"/>
    </source>
</evidence>
<gene>
    <name evidence="4" type="ORF">SPIROBIBN47_30021</name>
</gene>
<feature type="binding site" evidence="2">
    <location>
        <position position="265"/>
    </location>
    <ligand>
        <name>Zn(2+)</name>
        <dbReference type="ChEBI" id="CHEBI:29105"/>
        <note>catalytic</note>
    </ligand>
</feature>